<dbReference type="GO" id="GO:0006782">
    <property type="term" value="P:protoporphyrinogen IX biosynthetic process"/>
    <property type="evidence" value="ECO:0007669"/>
    <property type="project" value="UniProtKB-UniRule"/>
</dbReference>
<dbReference type="PIRSF" id="PIRSF004638">
    <property type="entry name" value="UCP004638"/>
    <property type="match status" value="1"/>
</dbReference>
<keyword evidence="17" id="KW-1185">Reference proteome</keyword>
<keyword evidence="8 14" id="KW-0479">Metal-binding</keyword>
<evidence type="ECO:0000256" key="3">
    <source>
        <dbReference type="ARBA" id="ARBA00006501"/>
    </source>
</evidence>
<feature type="transmembrane region" description="Helical" evidence="14">
    <location>
        <begin position="63"/>
        <end position="85"/>
    </location>
</feature>
<dbReference type="Proteomes" id="UP000566324">
    <property type="component" value="Unassembled WGS sequence"/>
</dbReference>
<evidence type="ECO:0000256" key="1">
    <source>
        <dbReference type="ARBA" id="ARBA00004651"/>
    </source>
</evidence>
<comment type="function">
    <text evidence="14 15">Catalyzes the oxidation of protoporphyrinogen IX to protoporphyrin IX.</text>
</comment>
<keyword evidence="9 14" id="KW-1133">Transmembrane helix</keyword>
<dbReference type="EC" id="1.3.99.-" evidence="14 15"/>
<comment type="subcellular location">
    <subcellularLocation>
        <location evidence="1 14">Cell membrane</location>
        <topology evidence="1 14">Multi-pass membrane protein</topology>
    </subcellularLocation>
</comment>
<evidence type="ECO:0000256" key="2">
    <source>
        <dbReference type="ARBA" id="ARBA00005073"/>
    </source>
</evidence>
<protein>
    <recommendedName>
        <fullName evidence="4 14">Protoporphyrinogen IX oxidase</fullName>
        <shortName evidence="14">PPO</shortName>
        <ecNumber evidence="14 15">1.3.99.-</ecNumber>
    </recommendedName>
</protein>
<comment type="catalytic activity">
    <reaction evidence="13 14 15">
        <text>protoporphyrinogen IX + 3 A = protoporphyrin IX + 3 AH2</text>
        <dbReference type="Rhea" id="RHEA:62000"/>
        <dbReference type="ChEBI" id="CHEBI:13193"/>
        <dbReference type="ChEBI" id="CHEBI:17499"/>
        <dbReference type="ChEBI" id="CHEBI:57306"/>
        <dbReference type="ChEBI" id="CHEBI:57307"/>
    </reaction>
</comment>
<name>A0A7W7B344_9SPHN</name>
<evidence type="ECO:0000256" key="8">
    <source>
        <dbReference type="ARBA" id="ARBA00022723"/>
    </source>
</evidence>
<evidence type="ECO:0000256" key="10">
    <source>
        <dbReference type="ARBA" id="ARBA00023002"/>
    </source>
</evidence>
<sequence>MESWVGWLGGAHLWVRAFHLVFVIFWMAGMFMLPRYLVYQHPTAPGSPEEALWNTRIDRLRRIIVNPAMVVVWALGLALAFNLGFAGNGWLWWKIAVVFLFSGFHGWIVGVSKRMARGARPVSERGLRMLNEIPSLVVIVAVLLAVLRPF</sequence>
<comment type="pathway">
    <text evidence="2 14 15">Porphyrin-containing compound metabolism; protoporphyrin-IX biosynthesis; protoporphyrin-IX from protoporphyrinogen-IX: step 1/1.</text>
</comment>
<keyword evidence="11 14" id="KW-0408">Iron</keyword>
<keyword evidence="7 14" id="KW-0812">Transmembrane</keyword>
<evidence type="ECO:0000256" key="9">
    <source>
        <dbReference type="ARBA" id="ARBA00022989"/>
    </source>
</evidence>
<dbReference type="PANTHER" id="PTHR40255:SF1">
    <property type="entry name" value="PROTOPORPHYRINOGEN IX OXIDASE"/>
    <property type="match status" value="1"/>
</dbReference>
<accession>A0A7W7B344</accession>
<comment type="subunit">
    <text evidence="14">Homodimer.</text>
</comment>
<dbReference type="HAMAP" id="MF_02239">
    <property type="entry name" value="HemJ"/>
    <property type="match status" value="1"/>
</dbReference>
<feature type="transmembrane region" description="Helical" evidence="14">
    <location>
        <begin position="91"/>
        <end position="109"/>
    </location>
</feature>
<evidence type="ECO:0000256" key="11">
    <source>
        <dbReference type="ARBA" id="ARBA00023004"/>
    </source>
</evidence>
<comment type="cofactor">
    <cofactor evidence="14 15">
        <name>heme b</name>
        <dbReference type="ChEBI" id="CHEBI:60344"/>
    </cofactor>
    <text evidence="14 15">Binds 1 heme b (iron(II)-protoporphyrin IX) group per subunit.</text>
</comment>
<proteinExistence type="inferred from homology"/>
<feature type="binding site" description="axial binding residue" evidence="14">
    <location>
        <position position="19"/>
    </location>
    <ligand>
        <name>heme</name>
        <dbReference type="ChEBI" id="CHEBI:30413"/>
    </ligand>
    <ligandPart>
        <name>Fe</name>
        <dbReference type="ChEBI" id="CHEBI:18248"/>
    </ligandPart>
</feature>
<evidence type="ECO:0000256" key="12">
    <source>
        <dbReference type="ARBA" id="ARBA00023136"/>
    </source>
</evidence>
<comment type="caution">
    <text evidence="16">The sequence shown here is derived from an EMBL/GenBank/DDBJ whole genome shotgun (WGS) entry which is preliminary data.</text>
</comment>
<evidence type="ECO:0000256" key="14">
    <source>
        <dbReference type="HAMAP-Rule" id="MF_02239"/>
    </source>
</evidence>
<dbReference type="Pfam" id="PF03653">
    <property type="entry name" value="UPF0093"/>
    <property type="match status" value="1"/>
</dbReference>
<feature type="transmembrane region" description="Helical" evidence="14">
    <location>
        <begin position="13"/>
        <end position="33"/>
    </location>
</feature>
<evidence type="ECO:0000256" key="13">
    <source>
        <dbReference type="ARBA" id="ARBA00048390"/>
    </source>
</evidence>
<evidence type="ECO:0000313" key="16">
    <source>
        <dbReference type="EMBL" id="MBB4633076.1"/>
    </source>
</evidence>
<dbReference type="AlphaFoldDB" id="A0A7W7B344"/>
<dbReference type="PANTHER" id="PTHR40255">
    <property type="entry name" value="UPF0093 MEMBRANE PROTEIN SLR1790"/>
    <property type="match status" value="1"/>
</dbReference>
<dbReference type="RefSeq" id="WP_184070353.1">
    <property type="nucleotide sequence ID" value="NZ_JACHNZ010000033.1"/>
</dbReference>
<keyword evidence="12 14" id="KW-0472">Membrane</keyword>
<evidence type="ECO:0000313" key="17">
    <source>
        <dbReference type="Proteomes" id="UP000566324"/>
    </source>
</evidence>
<gene>
    <name evidence="16" type="ORF">GGQ98_002705</name>
</gene>
<dbReference type="GO" id="GO:0070818">
    <property type="term" value="F:protoporphyrinogen oxidase activity"/>
    <property type="evidence" value="ECO:0007669"/>
    <property type="project" value="UniProtKB-UniRule"/>
</dbReference>
<dbReference type="EMBL" id="JACHNZ010000033">
    <property type="protein sequence ID" value="MBB4633076.1"/>
    <property type="molecule type" value="Genomic_DNA"/>
</dbReference>
<organism evidence="16 17">
    <name type="scientific">Sphingosinicella soli</name>
    <dbReference type="NCBI Taxonomy" id="333708"/>
    <lineage>
        <taxon>Bacteria</taxon>
        <taxon>Pseudomonadati</taxon>
        <taxon>Pseudomonadota</taxon>
        <taxon>Alphaproteobacteria</taxon>
        <taxon>Sphingomonadales</taxon>
        <taxon>Sphingosinicellaceae</taxon>
        <taxon>Sphingosinicella</taxon>
    </lineage>
</organism>
<comment type="similarity">
    <text evidence="3 14 15">Belongs to the HemJ family.</text>
</comment>
<evidence type="ECO:0000256" key="6">
    <source>
        <dbReference type="ARBA" id="ARBA00022617"/>
    </source>
</evidence>
<dbReference type="InterPro" id="IPR005265">
    <property type="entry name" value="HemJ-like"/>
</dbReference>
<reference evidence="16 17" key="1">
    <citation type="submission" date="2020-08" db="EMBL/GenBank/DDBJ databases">
        <title>Genomic Encyclopedia of Type Strains, Phase IV (KMG-IV): sequencing the most valuable type-strain genomes for metagenomic binning, comparative biology and taxonomic classification.</title>
        <authorList>
            <person name="Goeker M."/>
        </authorList>
    </citation>
    <scope>NUCLEOTIDE SEQUENCE [LARGE SCALE GENOMIC DNA]</scope>
    <source>
        <strain evidence="16 17">DSM 17328</strain>
    </source>
</reference>
<dbReference type="GO" id="GO:0046872">
    <property type="term" value="F:metal ion binding"/>
    <property type="evidence" value="ECO:0007669"/>
    <property type="project" value="UniProtKB-UniRule"/>
</dbReference>
<evidence type="ECO:0000256" key="5">
    <source>
        <dbReference type="ARBA" id="ARBA00022475"/>
    </source>
</evidence>
<keyword evidence="10 14" id="KW-0560">Oxidoreductase</keyword>
<feature type="transmembrane region" description="Helical" evidence="14">
    <location>
        <begin position="129"/>
        <end position="147"/>
    </location>
</feature>
<evidence type="ECO:0000256" key="4">
    <source>
        <dbReference type="ARBA" id="ARBA00017504"/>
    </source>
</evidence>
<feature type="binding site" description="axial binding residue" evidence="14">
    <location>
        <position position="94"/>
    </location>
    <ligand>
        <name>heme</name>
        <dbReference type="ChEBI" id="CHEBI:30413"/>
    </ligand>
    <ligandPart>
        <name>Fe</name>
        <dbReference type="ChEBI" id="CHEBI:18248"/>
    </ligandPart>
</feature>
<evidence type="ECO:0000256" key="7">
    <source>
        <dbReference type="ARBA" id="ARBA00022692"/>
    </source>
</evidence>
<evidence type="ECO:0000256" key="15">
    <source>
        <dbReference type="PIRNR" id="PIRNR004638"/>
    </source>
</evidence>
<dbReference type="UniPathway" id="UPA00251">
    <property type="reaction ID" value="UER00324"/>
</dbReference>
<keyword evidence="5 14" id="KW-1003">Cell membrane</keyword>
<keyword evidence="6 14" id="KW-0349">Heme</keyword>
<dbReference type="GO" id="GO:0005886">
    <property type="term" value="C:plasma membrane"/>
    <property type="evidence" value="ECO:0007669"/>
    <property type="project" value="UniProtKB-SubCell"/>
</dbReference>